<keyword evidence="5" id="KW-1185">Reference proteome</keyword>
<reference evidence="4 5" key="1">
    <citation type="submission" date="2020-07" db="EMBL/GenBank/DDBJ databases">
        <title>Sequencing the genomes of 1000 actinobacteria strains.</title>
        <authorList>
            <person name="Klenk H.-P."/>
        </authorList>
    </citation>
    <scope>NUCLEOTIDE SEQUENCE [LARGE SCALE GENOMIC DNA]</scope>
    <source>
        <strain evidence="4 5">DSM 7487</strain>
    </source>
</reference>
<gene>
    <name evidence="4" type="ORF">BJ968_002832</name>
</gene>
<dbReference type="PANTHER" id="PTHR33744">
    <property type="entry name" value="CARBOHYDRATE DIACID REGULATOR"/>
    <property type="match status" value="1"/>
</dbReference>
<dbReference type="Pfam" id="PF13556">
    <property type="entry name" value="HTH_30"/>
    <property type="match status" value="1"/>
</dbReference>
<dbReference type="RefSeq" id="WP_179752909.1">
    <property type="nucleotide sequence ID" value="NZ_BAAAGN010000010.1"/>
</dbReference>
<dbReference type="Pfam" id="PF07905">
    <property type="entry name" value="PucR"/>
    <property type="match status" value="1"/>
</dbReference>
<evidence type="ECO:0000259" key="3">
    <source>
        <dbReference type="Pfam" id="PF13556"/>
    </source>
</evidence>
<dbReference type="Gene3D" id="1.10.10.2840">
    <property type="entry name" value="PucR C-terminal helix-turn-helix domain"/>
    <property type="match status" value="1"/>
</dbReference>
<accession>A0A7Y9DME8</accession>
<sequence length="515" mass="53715">MLTVADVLALPVLAGGSPHVVAGHDRLDAPVRWAHVTEQADVAGLLDGGELLLSTGLGWRGAAFDARAFVTSLVEAGVAGLVVDVTEHLVALPPELVRAARAAALPLVELHRVVRFVEVTEQIHGRLLHDQYERLRFAEQVHSTFASLAAAATSTQEVLDRAAGLLGGPVVLEDLGHRAVAHAAGPHGAGLLVDWPRRSRREAANEGWLVVAAGPAGDRWARLIAPGPVAAPDGRLVLERAAEVLTVLRLLQGGTAGGDDLALRAHDDLVHDLLRARAVDETALRQRLRALGVSARGGYTAVAVVGAERAEVSRALAATRVPGVTGTVGDREGPVVGVLLVGAARTVEECLPRLAAALPGAATLATSDHVEQISATGPGFAEARHVAQVAAASPGRAPGQVHRTADLGVRGLLWRLRADARLAEFAELQLAPLLDRADDLALLRDYLEVGGSMTRLAGRLHLSRPAAYGRVERLSRRLGRDLEDPEVRLGLHLALLTEPTSPGSPGPAGSPGGGP</sequence>
<dbReference type="InterPro" id="IPR012914">
    <property type="entry name" value="PucR_dom"/>
</dbReference>
<comment type="caution">
    <text evidence="4">The sequence shown here is derived from an EMBL/GenBank/DDBJ whole genome shotgun (WGS) entry which is preliminary data.</text>
</comment>
<feature type="region of interest" description="Disordered" evidence="1">
    <location>
        <begin position="496"/>
        <end position="515"/>
    </location>
</feature>
<feature type="domain" description="Purine catabolism PurC-like" evidence="2">
    <location>
        <begin position="6"/>
        <end position="126"/>
    </location>
</feature>
<protein>
    <submittedName>
        <fullName evidence="4">Purine catabolism regulator</fullName>
    </submittedName>
</protein>
<feature type="domain" description="PucR C-terminal helix-turn-helix" evidence="3">
    <location>
        <begin position="440"/>
        <end position="496"/>
    </location>
</feature>
<proteinExistence type="predicted"/>
<evidence type="ECO:0000313" key="5">
    <source>
        <dbReference type="Proteomes" id="UP000521922"/>
    </source>
</evidence>
<dbReference type="InterPro" id="IPR025736">
    <property type="entry name" value="PucR_C-HTH_dom"/>
</dbReference>
<organism evidence="4 5">
    <name type="scientific">Kineococcus aurantiacus</name>
    <dbReference type="NCBI Taxonomy" id="37633"/>
    <lineage>
        <taxon>Bacteria</taxon>
        <taxon>Bacillati</taxon>
        <taxon>Actinomycetota</taxon>
        <taxon>Actinomycetes</taxon>
        <taxon>Kineosporiales</taxon>
        <taxon>Kineosporiaceae</taxon>
        <taxon>Kineococcus</taxon>
    </lineage>
</organism>
<evidence type="ECO:0000313" key="4">
    <source>
        <dbReference type="EMBL" id="NYD23292.1"/>
    </source>
</evidence>
<name>A0A7Y9DME8_9ACTN</name>
<evidence type="ECO:0000256" key="1">
    <source>
        <dbReference type="SAM" id="MobiDB-lite"/>
    </source>
</evidence>
<dbReference type="PANTHER" id="PTHR33744:SF1">
    <property type="entry name" value="DNA-BINDING TRANSCRIPTIONAL ACTIVATOR ADER"/>
    <property type="match status" value="1"/>
</dbReference>
<evidence type="ECO:0000259" key="2">
    <source>
        <dbReference type="Pfam" id="PF07905"/>
    </source>
</evidence>
<dbReference type="AlphaFoldDB" id="A0A7Y9DME8"/>
<dbReference type="InterPro" id="IPR042070">
    <property type="entry name" value="PucR_C-HTH_sf"/>
</dbReference>
<dbReference type="Proteomes" id="UP000521922">
    <property type="component" value="Unassembled WGS sequence"/>
</dbReference>
<dbReference type="EMBL" id="JACCBB010000001">
    <property type="protein sequence ID" value="NYD23292.1"/>
    <property type="molecule type" value="Genomic_DNA"/>
</dbReference>
<dbReference type="InterPro" id="IPR051448">
    <property type="entry name" value="CdaR-like_regulators"/>
</dbReference>